<dbReference type="InterPro" id="IPR058624">
    <property type="entry name" value="MdtA-like_HH"/>
</dbReference>
<dbReference type="Pfam" id="PF25917">
    <property type="entry name" value="BSH_RND"/>
    <property type="match status" value="1"/>
</dbReference>
<evidence type="ECO:0000313" key="9">
    <source>
        <dbReference type="EMBL" id="MBK1817547.1"/>
    </source>
</evidence>
<dbReference type="InterPro" id="IPR058625">
    <property type="entry name" value="MdtA-like_BSH"/>
</dbReference>
<accession>A0A934R727</accession>
<name>A0A934R727_9BACT</name>
<dbReference type="InterPro" id="IPR058627">
    <property type="entry name" value="MdtA-like_C"/>
</dbReference>
<evidence type="ECO:0000259" key="6">
    <source>
        <dbReference type="Pfam" id="PF25917"/>
    </source>
</evidence>
<dbReference type="GO" id="GO:0030313">
    <property type="term" value="C:cell envelope"/>
    <property type="evidence" value="ECO:0007669"/>
    <property type="project" value="UniProtKB-SubCell"/>
</dbReference>
<feature type="domain" description="Multidrug resistance protein MdtA-like barrel-sandwich hybrid" evidence="6">
    <location>
        <begin position="62"/>
        <end position="203"/>
    </location>
</feature>
<dbReference type="InterPro" id="IPR058626">
    <property type="entry name" value="MdtA-like_b-barrel"/>
</dbReference>
<dbReference type="NCBIfam" id="TIGR01730">
    <property type="entry name" value="RND_mfp"/>
    <property type="match status" value="1"/>
</dbReference>
<dbReference type="Gene3D" id="2.40.30.170">
    <property type="match status" value="1"/>
</dbReference>
<dbReference type="Pfam" id="PF25944">
    <property type="entry name" value="Beta-barrel_RND"/>
    <property type="match status" value="1"/>
</dbReference>
<dbReference type="PANTHER" id="PTHR30158">
    <property type="entry name" value="ACRA/E-RELATED COMPONENT OF DRUG EFFLUX TRANSPORTER"/>
    <property type="match status" value="1"/>
</dbReference>
<feature type="domain" description="Multidrug resistance protein MdtA-like alpha-helical hairpin" evidence="5">
    <location>
        <begin position="103"/>
        <end position="172"/>
    </location>
</feature>
<dbReference type="Gene3D" id="1.10.287.470">
    <property type="entry name" value="Helix hairpin bin"/>
    <property type="match status" value="1"/>
</dbReference>
<dbReference type="GO" id="GO:0046677">
    <property type="term" value="P:response to antibiotic"/>
    <property type="evidence" value="ECO:0007669"/>
    <property type="project" value="TreeGrafter"/>
</dbReference>
<reference evidence="9" key="1">
    <citation type="submission" date="2021-01" db="EMBL/GenBank/DDBJ databases">
        <title>Modified the classification status of verrucomicrobia.</title>
        <authorList>
            <person name="Feng X."/>
        </authorList>
    </citation>
    <scope>NUCLEOTIDE SEQUENCE</scope>
    <source>
        <strain evidence="9">JCM 18052</strain>
    </source>
</reference>
<comment type="similarity">
    <text evidence="2">Belongs to the membrane fusion protein (MFP) (TC 8.A.1) family.</text>
</comment>
<organism evidence="9 10">
    <name type="scientific">Luteolibacter yonseiensis</name>
    <dbReference type="NCBI Taxonomy" id="1144680"/>
    <lineage>
        <taxon>Bacteria</taxon>
        <taxon>Pseudomonadati</taxon>
        <taxon>Verrucomicrobiota</taxon>
        <taxon>Verrucomicrobiia</taxon>
        <taxon>Verrucomicrobiales</taxon>
        <taxon>Verrucomicrobiaceae</taxon>
        <taxon>Luteolibacter</taxon>
    </lineage>
</organism>
<evidence type="ECO:0000313" key="10">
    <source>
        <dbReference type="Proteomes" id="UP000600139"/>
    </source>
</evidence>
<dbReference type="GO" id="GO:0005886">
    <property type="term" value="C:plasma membrane"/>
    <property type="evidence" value="ECO:0007669"/>
    <property type="project" value="TreeGrafter"/>
</dbReference>
<evidence type="ECO:0000256" key="4">
    <source>
        <dbReference type="SAM" id="SignalP"/>
    </source>
</evidence>
<gene>
    <name evidence="9" type="ORF">JIN84_18145</name>
</gene>
<feature type="coiled-coil region" evidence="3">
    <location>
        <begin position="103"/>
        <end position="161"/>
    </location>
</feature>
<dbReference type="Gene3D" id="2.40.420.20">
    <property type="match status" value="1"/>
</dbReference>
<dbReference type="PANTHER" id="PTHR30158:SF24">
    <property type="entry name" value="HLYD FAMILY SECRETION PROTEIN"/>
    <property type="match status" value="1"/>
</dbReference>
<evidence type="ECO:0000256" key="3">
    <source>
        <dbReference type="SAM" id="Coils"/>
    </source>
</evidence>
<dbReference type="Pfam" id="PF25967">
    <property type="entry name" value="RND-MFP_C"/>
    <property type="match status" value="1"/>
</dbReference>
<dbReference type="PROSITE" id="PS51257">
    <property type="entry name" value="PROKAR_LIPOPROTEIN"/>
    <property type="match status" value="1"/>
</dbReference>
<evidence type="ECO:0000259" key="7">
    <source>
        <dbReference type="Pfam" id="PF25944"/>
    </source>
</evidence>
<dbReference type="GO" id="GO:0022857">
    <property type="term" value="F:transmembrane transporter activity"/>
    <property type="evidence" value="ECO:0007669"/>
    <property type="project" value="InterPro"/>
</dbReference>
<feature type="signal peptide" evidence="4">
    <location>
        <begin position="1"/>
        <end position="18"/>
    </location>
</feature>
<comment type="subcellular location">
    <subcellularLocation>
        <location evidence="1">Cell envelope</location>
    </subcellularLocation>
</comment>
<keyword evidence="10" id="KW-1185">Reference proteome</keyword>
<evidence type="ECO:0000259" key="8">
    <source>
        <dbReference type="Pfam" id="PF25967"/>
    </source>
</evidence>
<dbReference type="RefSeq" id="WP_200352487.1">
    <property type="nucleotide sequence ID" value="NZ_BAABHZ010000001.1"/>
</dbReference>
<evidence type="ECO:0000259" key="5">
    <source>
        <dbReference type="Pfam" id="PF25876"/>
    </source>
</evidence>
<dbReference type="Proteomes" id="UP000600139">
    <property type="component" value="Unassembled WGS sequence"/>
</dbReference>
<comment type="caution">
    <text evidence="9">The sequence shown here is derived from an EMBL/GenBank/DDBJ whole genome shotgun (WGS) entry which is preliminary data.</text>
</comment>
<feature type="chain" id="PRO_5037646346" evidence="4">
    <location>
        <begin position="19"/>
        <end position="377"/>
    </location>
</feature>
<dbReference type="Gene3D" id="2.40.50.100">
    <property type="match status" value="1"/>
</dbReference>
<dbReference type="SUPFAM" id="SSF111369">
    <property type="entry name" value="HlyD-like secretion proteins"/>
    <property type="match status" value="1"/>
</dbReference>
<feature type="domain" description="Multidrug resistance protein MdtA-like beta-barrel" evidence="7">
    <location>
        <begin position="209"/>
        <end position="298"/>
    </location>
</feature>
<dbReference type="EMBL" id="JAENIK010000012">
    <property type="protein sequence ID" value="MBK1817547.1"/>
    <property type="molecule type" value="Genomic_DNA"/>
</dbReference>
<proteinExistence type="inferred from homology"/>
<protein>
    <submittedName>
        <fullName evidence="9">Efflux RND transporter periplasmic adaptor subunit</fullName>
    </submittedName>
</protein>
<dbReference type="InterPro" id="IPR006143">
    <property type="entry name" value="RND_pump_MFP"/>
</dbReference>
<dbReference type="AlphaFoldDB" id="A0A934R727"/>
<keyword evidence="3" id="KW-0175">Coiled coil</keyword>
<dbReference type="Pfam" id="PF25876">
    <property type="entry name" value="HH_MFP_RND"/>
    <property type="match status" value="1"/>
</dbReference>
<sequence length="377" mass="40802">MKIRFLSPVLFLSFSILAMTSCKKEEQAPQGPAGPQEAKFITVKPEQFVVKSSQPGRLEAYRQAEVRARVSGVVKERAYEEGQEVKAGAVLFRIDQAPLQAAYDAAQAALSEGEANLALAQDKKDRYQALITSNAVSLRDMKEAESELLQAAAKIESAKAARESARLRLEYATVTSPIDGRARRAAVTEGALVGEDSATLLTTVEQIDPIYVNFSQPVSDVVSLRRSLAEGNFEGIDPNEVKVGIILGDGSVYSQPGKLIFSDLAVEPSTDSVMMRALVPNPKRELFPGMYVRASFDLAVEKQAILVPRVAVIRTNEGSIVMSINASDEVVALPVEAKNIDGNRWHLTSGLKGGERIIVENPGFFVPGTKVVATEIK</sequence>
<keyword evidence="4" id="KW-0732">Signal</keyword>
<evidence type="ECO:0000256" key="1">
    <source>
        <dbReference type="ARBA" id="ARBA00004196"/>
    </source>
</evidence>
<feature type="domain" description="Multidrug resistance protein MdtA-like C-terminal permuted SH3" evidence="8">
    <location>
        <begin position="303"/>
        <end position="360"/>
    </location>
</feature>
<evidence type="ECO:0000256" key="2">
    <source>
        <dbReference type="ARBA" id="ARBA00009477"/>
    </source>
</evidence>